<keyword evidence="1" id="KW-0812">Transmembrane</keyword>
<reference evidence="2" key="1">
    <citation type="submission" date="2024-03" db="EMBL/GenBank/DDBJ databases">
        <title>Complete genome sequence of Mycoplasma gypis type strain B1/T1.</title>
        <authorList>
            <person name="Spergser J."/>
        </authorList>
    </citation>
    <scope>NUCLEOTIDE SEQUENCE [LARGE SCALE GENOMIC DNA]</scope>
    <source>
        <strain evidence="2">B1/T1</strain>
    </source>
</reference>
<proteinExistence type="predicted"/>
<accession>A0ABZ2RNR2</accession>
<name>A0ABZ2RNR2_9BACT</name>
<dbReference type="EMBL" id="CP148066">
    <property type="protein sequence ID" value="WXL28636.1"/>
    <property type="molecule type" value="Genomic_DNA"/>
</dbReference>
<sequence>MKNNLIVSYAYSISEKIQNWQPWKTGLLISLFVVMIIGIIGFIVFRKRVKKLKEKYELENENKIFLEASEQNPNFSTIFTELEKKTKNSKANKFFTAFVVNSYLINKFKSAYIDDKVDNYFALNIAMNSEKSTITYQDYQNLREIKTTPNAIKVAALDKKQDMLVLLNPHSEEGIKDLKQNLIYLEDRGMCIFVYNKYNKKEVKKITDFLEDNKYSYEKEKIKSLHFILIAKKQEIKE</sequence>
<dbReference type="NCBIfam" id="NF045844">
    <property type="entry name" value="BC85_0335_fam"/>
    <property type="match status" value="1"/>
</dbReference>
<keyword evidence="3" id="KW-1185">Reference proteome</keyword>
<gene>
    <name evidence="2" type="ORF">WG616_01210</name>
</gene>
<protein>
    <submittedName>
        <fullName evidence="2">Uncharacterized protein</fullName>
    </submittedName>
</protein>
<evidence type="ECO:0000256" key="1">
    <source>
        <dbReference type="SAM" id="Phobius"/>
    </source>
</evidence>
<evidence type="ECO:0000313" key="3">
    <source>
        <dbReference type="Proteomes" id="UP001460679"/>
    </source>
</evidence>
<dbReference type="Proteomes" id="UP001460679">
    <property type="component" value="Chromosome"/>
</dbReference>
<keyword evidence="1" id="KW-0472">Membrane</keyword>
<evidence type="ECO:0000313" key="2">
    <source>
        <dbReference type="EMBL" id="WXL28636.1"/>
    </source>
</evidence>
<dbReference type="RefSeq" id="WP_205499071.1">
    <property type="nucleotide sequence ID" value="NZ_CP148066.1"/>
</dbReference>
<organism evidence="2 3">
    <name type="scientific">[Mycoplasma] gypis</name>
    <dbReference type="NCBI Taxonomy" id="92404"/>
    <lineage>
        <taxon>Bacteria</taxon>
        <taxon>Bacillati</taxon>
        <taxon>Mycoplasmatota</taxon>
        <taxon>Mycoplasmoidales</taxon>
        <taxon>Metamycoplasmataceae</taxon>
        <taxon>Metamycoplasma</taxon>
    </lineage>
</organism>
<keyword evidence="1" id="KW-1133">Transmembrane helix</keyword>
<feature type="transmembrane region" description="Helical" evidence="1">
    <location>
        <begin position="26"/>
        <end position="45"/>
    </location>
</feature>